<dbReference type="SUPFAM" id="SSF55469">
    <property type="entry name" value="FMN-dependent nitroreductase-like"/>
    <property type="match status" value="1"/>
</dbReference>
<dbReference type="InterPro" id="IPR038062">
    <property type="entry name" value="ScdA-like_N_sf"/>
</dbReference>
<dbReference type="GO" id="GO:0016491">
    <property type="term" value="F:oxidoreductase activity"/>
    <property type="evidence" value="ECO:0007669"/>
    <property type="project" value="UniProtKB-KW"/>
</dbReference>
<dbReference type="AlphaFoldDB" id="A0A135YPB4"/>
<organism evidence="7 9">
    <name type="scientific">Peptostreptococcus anaerobius</name>
    <dbReference type="NCBI Taxonomy" id="1261"/>
    <lineage>
        <taxon>Bacteria</taxon>
        <taxon>Bacillati</taxon>
        <taxon>Bacillota</taxon>
        <taxon>Clostridia</taxon>
        <taxon>Peptostreptococcales</taxon>
        <taxon>Peptostreptococcaceae</taxon>
        <taxon>Peptostreptococcus</taxon>
    </lineage>
</organism>
<dbReference type="EMBL" id="UGTB01000004">
    <property type="protein sequence ID" value="SUB60405.1"/>
    <property type="molecule type" value="Genomic_DNA"/>
</dbReference>
<evidence type="ECO:0000259" key="5">
    <source>
        <dbReference type="Pfam" id="PF00881"/>
    </source>
</evidence>
<dbReference type="InterPro" id="IPR029479">
    <property type="entry name" value="Nitroreductase"/>
</dbReference>
<dbReference type="InterPro" id="IPR016446">
    <property type="entry name" value="Flavin_OxRdtase_Frp"/>
</dbReference>
<reference evidence="7 9" key="1">
    <citation type="submission" date="2016-02" db="EMBL/GenBank/DDBJ databases">
        <authorList>
            <person name="Wen L."/>
            <person name="He K."/>
            <person name="Yang H."/>
        </authorList>
    </citation>
    <scope>NUCLEOTIDE SEQUENCE [LARGE SCALE GENOMIC DNA]</scope>
    <source>
        <strain evidence="7 9">MJR8628A</strain>
    </source>
</reference>
<evidence type="ECO:0000256" key="2">
    <source>
        <dbReference type="ARBA" id="ARBA00022630"/>
    </source>
</evidence>
<feature type="domain" description="Nitroreductase" evidence="5">
    <location>
        <begin position="11"/>
        <end position="163"/>
    </location>
</feature>
<dbReference type="Pfam" id="PF00881">
    <property type="entry name" value="Nitroreductase"/>
    <property type="match status" value="1"/>
</dbReference>
<dbReference type="Proteomes" id="UP000255101">
    <property type="component" value="Unassembled WGS sequence"/>
</dbReference>
<gene>
    <name evidence="8" type="primary">frp</name>
    <name evidence="7" type="ORF">HMPREF3195_01427</name>
    <name evidence="8" type="ORF">NCTC11460_00309</name>
</gene>
<feature type="domain" description="DUF1858" evidence="6">
    <location>
        <begin position="282"/>
        <end position="339"/>
    </location>
</feature>
<protein>
    <submittedName>
        <fullName evidence="8">NADPH-flavin oxidoreductase</fullName>
        <ecNumber evidence="8">1.6.99.-</ecNumber>
    </submittedName>
    <submittedName>
        <fullName evidence="7">Oxygen-insensitive NADPH nitroreductase family protein</fullName>
    </submittedName>
</protein>
<dbReference type="Pfam" id="PF08984">
    <property type="entry name" value="DUF1858"/>
    <property type="match status" value="1"/>
</dbReference>
<dbReference type="RefSeq" id="WP_002846605.1">
    <property type="nucleotide sequence ID" value="NZ_FOVA01000011.1"/>
</dbReference>
<dbReference type="CDD" id="cd02146">
    <property type="entry name" value="NfsA-like"/>
    <property type="match status" value="1"/>
</dbReference>
<reference evidence="8 10" key="2">
    <citation type="submission" date="2018-06" db="EMBL/GenBank/DDBJ databases">
        <authorList>
            <consortium name="Pathogen Informatics"/>
            <person name="Doyle S."/>
        </authorList>
    </citation>
    <scope>NUCLEOTIDE SEQUENCE [LARGE SCALE GENOMIC DNA]</scope>
    <source>
        <strain evidence="8 10">NCTC11460</strain>
    </source>
</reference>
<dbReference type="SUPFAM" id="SSF140683">
    <property type="entry name" value="SP0561-like"/>
    <property type="match status" value="1"/>
</dbReference>
<sequence length="349" mass="39651">MNTTIETQLNHKTIRKFKDKQIDGPIVSTLLEVANRTASSTGMQTYSIIRITDQDKKNAISKICGQAYVAEAPELWIFVVDAFRNAKIASEQDCNLESRRDMDRFFQGFTDAILAAQNVTVALESLGLGGVYLGSILNDSVEMTRVLNLPEFTFPALGLGFGYPDQEPQLKPRMDLDLKVFENEYKIFDNYMEEIKDYDEVMTTYYDLRNANQRVDSFSKQVIARLEGATENRSGILNTVLRQGFDLCLTYVPDTDIKTMFKKPPAKKEESSFTKSKSGLEFDTKVIDLFDQHPYVKEYLLNINPKFNQLKTLSASETLRAMTLNDLASLAGMPTDSMIYMIESRIDEE</sequence>
<evidence type="ECO:0000313" key="8">
    <source>
        <dbReference type="EMBL" id="SUB60405.1"/>
    </source>
</evidence>
<dbReference type="Gene3D" id="3.40.109.10">
    <property type="entry name" value="NADH Oxidase"/>
    <property type="match status" value="1"/>
</dbReference>
<evidence type="ECO:0000313" key="7">
    <source>
        <dbReference type="EMBL" id="KXI11252.1"/>
    </source>
</evidence>
<dbReference type="STRING" id="1261.HMPREF3195_01427"/>
<proteinExistence type="inferred from homology"/>
<dbReference type="eggNOG" id="COG0778">
    <property type="taxonomic scope" value="Bacteria"/>
</dbReference>
<dbReference type="PANTHER" id="PTHR43425:SF2">
    <property type="entry name" value="OXYGEN-INSENSITIVE NADPH NITROREDUCTASE"/>
    <property type="match status" value="1"/>
</dbReference>
<name>A0A135YPB4_9FIRM</name>
<evidence type="ECO:0000313" key="10">
    <source>
        <dbReference type="Proteomes" id="UP000255101"/>
    </source>
</evidence>
<evidence type="ECO:0000256" key="3">
    <source>
        <dbReference type="ARBA" id="ARBA00022643"/>
    </source>
</evidence>
<keyword evidence="4 8" id="KW-0560">Oxidoreductase</keyword>
<keyword evidence="2" id="KW-0285">Flavoprotein</keyword>
<comment type="similarity">
    <text evidence="1">Belongs to the flavin oxidoreductase frp family.</text>
</comment>
<keyword evidence="3" id="KW-0288">FMN</keyword>
<evidence type="ECO:0000256" key="4">
    <source>
        <dbReference type="ARBA" id="ARBA00023002"/>
    </source>
</evidence>
<dbReference type="EMBL" id="LSQZ01000075">
    <property type="protein sequence ID" value="KXI11252.1"/>
    <property type="molecule type" value="Genomic_DNA"/>
</dbReference>
<dbReference type="PATRIC" id="fig|1261.5.peg.1431"/>
<dbReference type="Proteomes" id="UP000070326">
    <property type="component" value="Unassembled WGS sequence"/>
</dbReference>
<dbReference type="Gene3D" id="1.10.3910.10">
    <property type="entry name" value="SP0561-like"/>
    <property type="match status" value="1"/>
</dbReference>
<accession>A0A135YPB4</accession>
<dbReference type="InterPro" id="IPR015077">
    <property type="entry name" value="DUF1858"/>
</dbReference>
<dbReference type="EC" id="1.6.99.-" evidence="8"/>
<evidence type="ECO:0000256" key="1">
    <source>
        <dbReference type="ARBA" id="ARBA00008366"/>
    </source>
</evidence>
<evidence type="ECO:0000313" key="9">
    <source>
        <dbReference type="Proteomes" id="UP000070326"/>
    </source>
</evidence>
<dbReference type="InterPro" id="IPR000415">
    <property type="entry name" value="Nitroreductase-like"/>
</dbReference>
<dbReference type="PANTHER" id="PTHR43425">
    <property type="entry name" value="OXYGEN-INSENSITIVE NADPH NITROREDUCTASE"/>
    <property type="match status" value="1"/>
</dbReference>
<evidence type="ECO:0000259" key="6">
    <source>
        <dbReference type="Pfam" id="PF08984"/>
    </source>
</evidence>